<proteinExistence type="predicted"/>
<evidence type="ECO:0000256" key="1">
    <source>
        <dbReference type="ARBA" id="ARBA00022603"/>
    </source>
</evidence>
<dbReference type="GO" id="GO:0032259">
    <property type="term" value="P:methylation"/>
    <property type="evidence" value="ECO:0007669"/>
    <property type="project" value="UniProtKB-KW"/>
</dbReference>
<dbReference type="Proteomes" id="UP000886289">
    <property type="component" value="Unassembled WGS sequence"/>
</dbReference>
<dbReference type="GO" id="GO:0008276">
    <property type="term" value="F:protein methyltransferase activity"/>
    <property type="evidence" value="ECO:0007669"/>
    <property type="project" value="TreeGrafter"/>
</dbReference>
<organism evidence="3">
    <name type="scientific">Desulfofervidus auxilii</name>
    <dbReference type="NCBI Taxonomy" id="1621989"/>
    <lineage>
        <taxon>Bacteria</taxon>
        <taxon>Pseudomonadati</taxon>
        <taxon>Thermodesulfobacteriota</taxon>
        <taxon>Candidatus Desulfofervidia</taxon>
        <taxon>Candidatus Desulfofervidales</taxon>
        <taxon>Candidatus Desulfofervidaceae</taxon>
        <taxon>Candidatus Desulfofervidus</taxon>
    </lineage>
</organism>
<dbReference type="InterPro" id="IPR029063">
    <property type="entry name" value="SAM-dependent_MTases_sf"/>
</dbReference>
<keyword evidence="1 3" id="KW-0489">Methyltransferase</keyword>
<sequence>MWWYRGKWHVSKEIASIFIEFLYKITQRGIEIINEEDEFLEFFSYHPLEKWEKEKKSIETHAILLQALFADIIIDCEWELIEEKKWKTHFKSCRINPNLIVLPASWPYTPKMDEIAIWIKPGMAFGTGMHETTQLCLKAMYKLYAKEHPKTLLDVGTGTGILAILGEKLGIKEILALDIDPLAIAAAKENFKLNKIKNIKLVHGNIKKINQSFDWVVANLETKIIISLAQELKKLYQKSLILSGILKNEIEQVKKAICLPYREVMIQGEWVCLIF</sequence>
<dbReference type="PANTHER" id="PTHR43648">
    <property type="entry name" value="ELECTRON TRANSFER FLAVOPROTEIN BETA SUBUNIT LYSINE METHYLTRANSFERASE"/>
    <property type="match status" value="1"/>
</dbReference>
<keyword evidence="2" id="KW-0808">Transferase</keyword>
<dbReference type="EMBL" id="DRBS01000093">
    <property type="protein sequence ID" value="HDD43706.1"/>
    <property type="molecule type" value="Genomic_DNA"/>
</dbReference>
<evidence type="ECO:0000313" key="3">
    <source>
        <dbReference type="EMBL" id="HDD43706.1"/>
    </source>
</evidence>
<dbReference type="SUPFAM" id="SSF53335">
    <property type="entry name" value="S-adenosyl-L-methionine-dependent methyltransferases"/>
    <property type="match status" value="1"/>
</dbReference>
<accession>A0A7C0Y241</accession>
<dbReference type="PANTHER" id="PTHR43648:SF1">
    <property type="entry name" value="ELECTRON TRANSFER FLAVOPROTEIN BETA SUBUNIT LYSINE METHYLTRANSFERASE"/>
    <property type="match status" value="1"/>
</dbReference>
<dbReference type="Pfam" id="PF06325">
    <property type="entry name" value="PrmA"/>
    <property type="match status" value="1"/>
</dbReference>
<dbReference type="AlphaFoldDB" id="A0A7C0Y241"/>
<dbReference type="CDD" id="cd02440">
    <property type="entry name" value="AdoMet_MTases"/>
    <property type="match status" value="1"/>
</dbReference>
<evidence type="ECO:0000256" key="2">
    <source>
        <dbReference type="ARBA" id="ARBA00022679"/>
    </source>
</evidence>
<name>A0A7C0Y241_DESA2</name>
<comment type="caution">
    <text evidence="3">The sequence shown here is derived from an EMBL/GenBank/DDBJ whole genome shotgun (WGS) entry which is preliminary data.</text>
</comment>
<protein>
    <submittedName>
        <fullName evidence="3">Methyltransferase domain-containing protein</fullName>
    </submittedName>
</protein>
<gene>
    <name evidence="3" type="ORF">ENG63_02450</name>
</gene>
<dbReference type="Gene3D" id="3.40.50.150">
    <property type="entry name" value="Vaccinia Virus protein VP39"/>
    <property type="match status" value="1"/>
</dbReference>
<reference evidence="3" key="1">
    <citation type="journal article" date="2020" name="mSystems">
        <title>Genome- and Community-Level Interaction Insights into Carbon Utilization and Element Cycling Functions of Hydrothermarchaeota in Hydrothermal Sediment.</title>
        <authorList>
            <person name="Zhou Z."/>
            <person name="Liu Y."/>
            <person name="Xu W."/>
            <person name="Pan J."/>
            <person name="Luo Z.H."/>
            <person name="Li M."/>
        </authorList>
    </citation>
    <scope>NUCLEOTIDE SEQUENCE [LARGE SCALE GENOMIC DNA]</scope>
    <source>
        <strain evidence="3">HyVt-233</strain>
    </source>
</reference>
<dbReference type="InterPro" id="IPR050078">
    <property type="entry name" value="Ribosomal_L11_MeTrfase_PrmA"/>
</dbReference>